<proteinExistence type="predicted"/>
<evidence type="ECO:0000256" key="8">
    <source>
        <dbReference type="SAM" id="Phobius"/>
    </source>
</evidence>
<dbReference type="AlphaFoldDB" id="A0A8J6FXC9"/>
<evidence type="ECO:0000256" key="2">
    <source>
        <dbReference type="ARBA" id="ARBA00022692"/>
    </source>
</evidence>
<reference evidence="10" key="1">
    <citation type="submission" date="2020-03" db="EMBL/GenBank/DDBJ databases">
        <title>Studies in the Genomics of Life Span.</title>
        <authorList>
            <person name="Glass D."/>
        </authorList>
    </citation>
    <scope>NUCLEOTIDE SEQUENCE</scope>
    <source>
        <strain evidence="10">LTLLF</strain>
        <tissue evidence="10">Muscle</tissue>
    </source>
</reference>
<protein>
    <submittedName>
        <fullName evidence="10">Protein ARMCX6</fullName>
    </submittedName>
</protein>
<accession>A0A8J6FXC9</accession>
<evidence type="ECO:0000256" key="4">
    <source>
        <dbReference type="ARBA" id="ARBA00022989"/>
    </source>
</evidence>
<gene>
    <name evidence="10" type="ORF">LTLLF_200980</name>
</gene>
<sequence>MGRAREMGWMAAGLMIGAGACYCMYKLTMGRGARNDLEDEEEDDCDDEQDLEEEEAKIWFDFTTMARPWSKDGDWDEPGAPGGTEDRHSGGGKANRAHPIKQRPFPYEHKNTWGAQTFKSFSCALDRGMCASIQGKKMFTKPTYAGFPPSHNVSRHRASISVVANGIPTPQTTVREKALCVPENPNTSIGNQGQTEMSIHEVCREMVLHCCKSFLQQAGLNLLISMTVINNMLAKSVSDLKFPLISEGSGCAKVQGLEALLGLSEKPLLAGEVLAAQMLFSFMLPFMRGKTMFTESKYADFPLTHNVSRHWASISVVANGIPTPQTTVREKALCVPENPNTSIGNQGQTEMSIHEVCREMVLHCCKSFLQQAGLNLLISMTVINNMLAKSVSDLKFPLISEGSGCAKVQGLEALLGLSEKPLLAGEVLAAQMLFSFMLPFMRGGNR</sequence>
<keyword evidence="6 8" id="KW-0472">Membrane</keyword>
<evidence type="ECO:0000256" key="7">
    <source>
        <dbReference type="SAM" id="MobiDB-lite"/>
    </source>
</evidence>
<evidence type="ECO:0000259" key="9">
    <source>
        <dbReference type="Pfam" id="PF04826"/>
    </source>
</evidence>
<dbReference type="Proteomes" id="UP000710432">
    <property type="component" value="Unassembled WGS sequence"/>
</dbReference>
<dbReference type="InterPro" id="IPR006911">
    <property type="entry name" value="ARM-rpt_dom"/>
</dbReference>
<keyword evidence="3" id="KW-1000">Mitochondrion outer membrane</keyword>
<keyword evidence="5" id="KW-0496">Mitochondrion</keyword>
<organism evidence="10 11">
    <name type="scientific">Microtus ochrogaster</name>
    <name type="common">Prairie vole</name>
    <dbReference type="NCBI Taxonomy" id="79684"/>
    <lineage>
        <taxon>Eukaryota</taxon>
        <taxon>Metazoa</taxon>
        <taxon>Chordata</taxon>
        <taxon>Craniata</taxon>
        <taxon>Vertebrata</taxon>
        <taxon>Euteleostomi</taxon>
        <taxon>Mammalia</taxon>
        <taxon>Eutheria</taxon>
        <taxon>Euarchontoglires</taxon>
        <taxon>Glires</taxon>
        <taxon>Rodentia</taxon>
        <taxon>Myomorpha</taxon>
        <taxon>Muroidea</taxon>
        <taxon>Cricetidae</taxon>
        <taxon>Arvicolinae</taxon>
        <taxon>Microtus</taxon>
    </lineage>
</organism>
<evidence type="ECO:0000256" key="1">
    <source>
        <dbReference type="ARBA" id="ARBA00004572"/>
    </source>
</evidence>
<evidence type="ECO:0000256" key="3">
    <source>
        <dbReference type="ARBA" id="ARBA00022787"/>
    </source>
</evidence>
<keyword evidence="2 8" id="KW-0812">Transmembrane</keyword>
<evidence type="ECO:0000256" key="6">
    <source>
        <dbReference type="ARBA" id="ARBA00023136"/>
    </source>
</evidence>
<dbReference type="Pfam" id="PF04826">
    <property type="entry name" value="Arm_2"/>
    <property type="match status" value="1"/>
</dbReference>
<dbReference type="GO" id="GO:0005741">
    <property type="term" value="C:mitochondrial outer membrane"/>
    <property type="evidence" value="ECO:0007669"/>
    <property type="project" value="UniProtKB-SubCell"/>
</dbReference>
<evidence type="ECO:0000313" key="11">
    <source>
        <dbReference type="Proteomes" id="UP000710432"/>
    </source>
</evidence>
<keyword evidence="4 8" id="KW-1133">Transmembrane helix</keyword>
<feature type="region of interest" description="Disordered" evidence="7">
    <location>
        <begin position="68"/>
        <end position="99"/>
    </location>
</feature>
<dbReference type="PROSITE" id="PS51257">
    <property type="entry name" value="PROKAR_LIPOPROTEIN"/>
    <property type="match status" value="1"/>
</dbReference>
<dbReference type="PANTHER" id="PTHR15712">
    <property type="entry name" value="ARMADILLO REPEAT CONTAINING PROTEIN"/>
    <property type="match status" value="1"/>
</dbReference>
<dbReference type="EMBL" id="JAATJU010027500">
    <property type="protein sequence ID" value="KAH0500374.1"/>
    <property type="molecule type" value="Genomic_DNA"/>
</dbReference>
<feature type="transmembrane region" description="Helical" evidence="8">
    <location>
        <begin position="6"/>
        <end position="25"/>
    </location>
</feature>
<feature type="domain" description="Armadillo repeat-containing" evidence="9">
    <location>
        <begin position="287"/>
        <end position="440"/>
    </location>
</feature>
<evidence type="ECO:0000256" key="5">
    <source>
        <dbReference type="ARBA" id="ARBA00023128"/>
    </source>
</evidence>
<evidence type="ECO:0000313" key="10">
    <source>
        <dbReference type="EMBL" id="KAH0500374.1"/>
    </source>
</evidence>
<name>A0A8J6FXC9_MICOH</name>
<comment type="caution">
    <text evidence="10">The sequence shown here is derived from an EMBL/GenBank/DDBJ whole genome shotgun (WGS) entry which is preliminary data.</text>
</comment>
<dbReference type="PANTHER" id="PTHR15712:SF6">
    <property type="entry name" value="PROTEIN ARMCX6"/>
    <property type="match status" value="1"/>
</dbReference>
<dbReference type="InterPro" id="IPR051303">
    <property type="entry name" value="Armcx_regulator"/>
</dbReference>
<comment type="subcellular location">
    <subcellularLocation>
        <location evidence="1">Mitochondrion outer membrane</location>
        <topology evidence="1">Single-pass membrane protein</topology>
    </subcellularLocation>
</comment>